<protein>
    <submittedName>
        <fullName evidence="1">Uncharacterized protein</fullName>
    </submittedName>
</protein>
<dbReference type="EMBL" id="HBHX01062371">
    <property type="protein sequence ID" value="CAE0142732.1"/>
    <property type="molecule type" value="Transcribed_RNA"/>
</dbReference>
<evidence type="ECO:0000313" key="1">
    <source>
        <dbReference type="EMBL" id="CAE0142732.1"/>
    </source>
</evidence>
<name>A0A7S3BTY3_9EUKA</name>
<gene>
    <name evidence="1" type="ORF">HERI1096_LOCUS34480</name>
</gene>
<proteinExistence type="predicted"/>
<dbReference type="AlphaFoldDB" id="A0A7S3BTY3"/>
<accession>A0A7S3BTY3</accession>
<reference evidence="1" key="1">
    <citation type="submission" date="2021-01" db="EMBL/GenBank/DDBJ databases">
        <authorList>
            <person name="Corre E."/>
            <person name="Pelletier E."/>
            <person name="Niang G."/>
            <person name="Scheremetjew M."/>
            <person name="Finn R."/>
            <person name="Kale V."/>
            <person name="Holt S."/>
            <person name="Cochrane G."/>
            <person name="Meng A."/>
            <person name="Brown T."/>
            <person name="Cohen L."/>
        </authorList>
    </citation>
    <scope>NUCLEOTIDE SEQUENCE</scope>
    <source>
        <strain evidence="1">CCMP281</strain>
    </source>
</reference>
<sequence length="99" mass="10504">MAIGGTLIVTGTPVALPMTVTLNSGWTFLPCPYRTPVDLVDGAPTFAFSEGDLFKSQTRFAEFYSLIGTFYGTLLTIEPGAGYKVRTTAGGSATFEARP</sequence>
<organism evidence="1">
    <name type="scientific">Haptolina ericina</name>
    <dbReference type="NCBI Taxonomy" id="156174"/>
    <lineage>
        <taxon>Eukaryota</taxon>
        <taxon>Haptista</taxon>
        <taxon>Haptophyta</taxon>
        <taxon>Prymnesiophyceae</taxon>
        <taxon>Prymnesiales</taxon>
        <taxon>Prymnesiaceae</taxon>
        <taxon>Haptolina</taxon>
    </lineage>
</organism>